<feature type="signal peptide" evidence="1">
    <location>
        <begin position="1"/>
        <end position="19"/>
    </location>
</feature>
<evidence type="ECO:0008006" key="4">
    <source>
        <dbReference type="Google" id="ProtNLM"/>
    </source>
</evidence>
<keyword evidence="3" id="KW-1185">Reference proteome</keyword>
<dbReference type="EMBL" id="CP099424">
    <property type="protein sequence ID" value="USW55608.1"/>
    <property type="molecule type" value="Genomic_DNA"/>
</dbReference>
<keyword evidence="1" id="KW-0732">Signal</keyword>
<sequence length="133" mass="14454">MVQVSALFTALAMAASVAAEGCYTGGEPFGDALAAVKQHIYNMCHGYSGNRGALQDTWFKGYNESPYPASVCVNLEPFNRRLNVEVTNQWNSGRTLSQQACANNLIEMTGCLWGGIVTKNGFQFKVDPNQGYC</sequence>
<accession>A0A9Q9ENL8</accession>
<protein>
    <recommendedName>
        <fullName evidence="4">Secreted protein</fullName>
    </recommendedName>
</protein>
<organism evidence="2 3">
    <name type="scientific">Septoria linicola</name>
    <dbReference type="NCBI Taxonomy" id="215465"/>
    <lineage>
        <taxon>Eukaryota</taxon>
        <taxon>Fungi</taxon>
        <taxon>Dikarya</taxon>
        <taxon>Ascomycota</taxon>
        <taxon>Pezizomycotina</taxon>
        <taxon>Dothideomycetes</taxon>
        <taxon>Dothideomycetidae</taxon>
        <taxon>Mycosphaerellales</taxon>
        <taxon>Mycosphaerellaceae</taxon>
        <taxon>Septoria</taxon>
    </lineage>
</organism>
<evidence type="ECO:0000313" key="3">
    <source>
        <dbReference type="Proteomes" id="UP001056384"/>
    </source>
</evidence>
<feature type="chain" id="PRO_5040263693" description="Secreted protein" evidence="1">
    <location>
        <begin position="20"/>
        <end position="133"/>
    </location>
</feature>
<evidence type="ECO:0000256" key="1">
    <source>
        <dbReference type="SAM" id="SignalP"/>
    </source>
</evidence>
<dbReference type="OrthoDB" id="5381951at2759"/>
<dbReference type="AlphaFoldDB" id="A0A9Q9ENL8"/>
<dbReference type="Proteomes" id="UP001056384">
    <property type="component" value="Chromosome 7"/>
</dbReference>
<name>A0A9Q9ENL8_9PEZI</name>
<proteinExistence type="predicted"/>
<evidence type="ECO:0000313" key="2">
    <source>
        <dbReference type="EMBL" id="USW55608.1"/>
    </source>
</evidence>
<gene>
    <name evidence="2" type="ORF">Slin15195_G089270</name>
</gene>
<reference evidence="2" key="1">
    <citation type="submission" date="2022-06" db="EMBL/GenBank/DDBJ databases">
        <title>Complete genome sequences of two strains of the flax pathogen Septoria linicola.</title>
        <authorList>
            <person name="Lapalu N."/>
            <person name="Simon A."/>
            <person name="Demenou B."/>
            <person name="Paumier D."/>
            <person name="Guillot M.-P."/>
            <person name="Gout L."/>
            <person name="Valade R."/>
        </authorList>
    </citation>
    <scope>NUCLEOTIDE SEQUENCE</scope>
    <source>
        <strain evidence="2">SE15195</strain>
    </source>
</reference>